<proteinExistence type="predicted"/>
<organism evidence="2 3">
    <name type="scientific">Ornithinimicrobium pekingense</name>
    <dbReference type="NCBI Taxonomy" id="384677"/>
    <lineage>
        <taxon>Bacteria</taxon>
        <taxon>Bacillati</taxon>
        <taxon>Actinomycetota</taxon>
        <taxon>Actinomycetes</taxon>
        <taxon>Micrococcales</taxon>
        <taxon>Ornithinimicrobiaceae</taxon>
        <taxon>Ornithinimicrobium</taxon>
    </lineage>
</organism>
<dbReference type="InterPro" id="IPR029063">
    <property type="entry name" value="SAM-dependent_MTases_sf"/>
</dbReference>
<evidence type="ECO:0000259" key="1">
    <source>
        <dbReference type="Pfam" id="PF08241"/>
    </source>
</evidence>
<dbReference type="Gene3D" id="3.40.50.150">
    <property type="entry name" value="Vaccinia Virus protein VP39"/>
    <property type="match status" value="1"/>
</dbReference>
<reference evidence="3" key="1">
    <citation type="journal article" date="2019" name="Int. J. Syst. Evol. Microbiol.">
        <title>The Global Catalogue of Microorganisms (GCM) 10K type strain sequencing project: providing services to taxonomists for standard genome sequencing and annotation.</title>
        <authorList>
            <consortium name="The Broad Institute Genomics Platform"/>
            <consortium name="The Broad Institute Genome Sequencing Center for Infectious Disease"/>
            <person name="Wu L."/>
            <person name="Ma J."/>
        </authorList>
    </citation>
    <scope>NUCLEOTIDE SEQUENCE [LARGE SCALE GENOMIC DNA]</scope>
    <source>
        <strain evidence="3">CGMCC 1.5362</strain>
    </source>
</reference>
<evidence type="ECO:0000313" key="2">
    <source>
        <dbReference type="EMBL" id="GGK68767.1"/>
    </source>
</evidence>
<evidence type="ECO:0000313" key="3">
    <source>
        <dbReference type="Proteomes" id="UP000662111"/>
    </source>
</evidence>
<dbReference type="Proteomes" id="UP000662111">
    <property type="component" value="Unassembled WGS sequence"/>
</dbReference>
<feature type="domain" description="Methyltransferase type 11" evidence="1">
    <location>
        <begin position="39"/>
        <end position="127"/>
    </location>
</feature>
<name>A0ABQ2F772_9MICO</name>
<dbReference type="RefSeq" id="WP_084617338.1">
    <property type="nucleotide sequence ID" value="NZ_BMLB01000003.1"/>
</dbReference>
<dbReference type="Pfam" id="PF08241">
    <property type="entry name" value="Methyltransf_11"/>
    <property type="match status" value="1"/>
</dbReference>
<dbReference type="CDD" id="cd02440">
    <property type="entry name" value="AdoMet_MTases"/>
    <property type="match status" value="1"/>
</dbReference>
<keyword evidence="3" id="KW-1185">Reference proteome</keyword>
<sequence>MDAEEIRKLVRLEDRHWWYAERRDLLRRRARDLAPGLALDIGAAGGGNTRVLKALGWKVIALEFTREGGQSARERGLEVVRADAHHLPVASRAFDLVVALDVLEHLSDDRCAVAEVVRVLKPGGTLIASVPVDPGLWSAHDVAVGHLRRYRRPEFLALLESAGLEVVESRSWMVLLRPLVALHRRRSSGSDLDEPRAVVNTALGLVVRLERHLPVRRAPGVSVFVTARRPLALADHHGPR</sequence>
<protein>
    <recommendedName>
        <fullName evidence="1">Methyltransferase type 11 domain-containing protein</fullName>
    </recommendedName>
</protein>
<dbReference type="SUPFAM" id="SSF53335">
    <property type="entry name" value="S-adenosyl-L-methionine-dependent methyltransferases"/>
    <property type="match status" value="1"/>
</dbReference>
<accession>A0ABQ2F772</accession>
<dbReference type="EMBL" id="BMLB01000003">
    <property type="protein sequence ID" value="GGK68767.1"/>
    <property type="molecule type" value="Genomic_DNA"/>
</dbReference>
<dbReference type="PANTHER" id="PTHR43861">
    <property type="entry name" value="TRANS-ACONITATE 2-METHYLTRANSFERASE-RELATED"/>
    <property type="match status" value="1"/>
</dbReference>
<comment type="caution">
    <text evidence="2">The sequence shown here is derived from an EMBL/GenBank/DDBJ whole genome shotgun (WGS) entry which is preliminary data.</text>
</comment>
<dbReference type="InterPro" id="IPR013216">
    <property type="entry name" value="Methyltransf_11"/>
</dbReference>
<gene>
    <name evidence="2" type="ORF">GCM10011509_16440</name>
</gene>